<comment type="caution">
    <text evidence="1">The sequence shown here is derived from an EMBL/GenBank/DDBJ whole genome shotgun (WGS) entry which is preliminary data.</text>
</comment>
<dbReference type="EMBL" id="CM023484">
    <property type="protein sequence ID" value="KAH6934473.1"/>
    <property type="molecule type" value="Genomic_DNA"/>
</dbReference>
<dbReference type="Proteomes" id="UP000821845">
    <property type="component" value="Chromosome 4"/>
</dbReference>
<protein>
    <submittedName>
        <fullName evidence="1">Uncharacterized protein</fullName>
    </submittedName>
</protein>
<name>A0ACB7SL33_HYAAI</name>
<organism evidence="1 2">
    <name type="scientific">Hyalomma asiaticum</name>
    <name type="common">Tick</name>
    <dbReference type="NCBI Taxonomy" id="266040"/>
    <lineage>
        <taxon>Eukaryota</taxon>
        <taxon>Metazoa</taxon>
        <taxon>Ecdysozoa</taxon>
        <taxon>Arthropoda</taxon>
        <taxon>Chelicerata</taxon>
        <taxon>Arachnida</taxon>
        <taxon>Acari</taxon>
        <taxon>Parasitiformes</taxon>
        <taxon>Ixodida</taxon>
        <taxon>Ixodoidea</taxon>
        <taxon>Ixodidae</taxon>
        <taxon>Hyalomminae</taxon>
        <taxon>Hyalomma</taxon>
    </lineage>
</organism>
<keyword evidence="2" id="KW-1185">Reference proteome</keyword>
<sequence length="1238" mass="137029">MDNVTIREMWSIMGASVCVFVVMIVYLSKVLPWSTANPQHLFFPLMRSYWAPREATFTEMLPAAPDMQRFQHRPAFGIVINCKDVVKTFGSAVALDKVSMTIHKFQATVLLGHNGAGKTTLMSIFTGLLAPDSGNVTVFGHRASDPETRKNMGFCPQMDAFFDDLTVSDHLTYFGLLKGMNSSKIKANVAALLKTVQLSDKPDALPSELSGGMKRRLSIAIALISKPQLLILDEPTVGLDPDARRVVWKILRDLRGNTTVLFSTHDMDEAEALADRIIVMYSGTVVSWGTPMFIKDACSVGFRLRISKVPNAFNSKAVLSTILKAAPMATLDDDNENEAVFVLNTMYREGFVDMFSELEANGQTMGIKNIGVSVATMKEAYIKIYKEWVGDAKKDLPPQKEVSEPVVVAPRQPNIIQRFRALVQKRLLVLRRSPFLFITGWVLPVLVAFVGFSVVKQSSLNVPAEYQHIDLDAAAYVDADHGSPLKTFLQINNATNTSLGYRVLLESENVPFDELKNSKEALQAMFEENFLEYARAYAFGAVFNATALELWSNPFGVVAQGVLRNLIDTVLLRQHTGQARSRFSTGISLYRLTDEELYSEGPPRDPLFSLRQHLVYTWAYWAFMGSVCFGLILSSFVVLPSLEVVTGALELQLMTGVSASLLVTALAFAPLGILLAYMAAEHSSDGGTAYAIVLGLFAIAGKYSQEGKTSALYRVHASKSAATRLYSLWLGCSLLVEGPGVICGYLMAAFHSAGETTRLPFMFFPPFALSATTVRVVNLKYEVTMCDYLRSKKKLKQKHFEFCNRTRYLGATIKYCCDILANKTNDVWTEPYALSFSPRGILQDVVIMLVMGAALFAYLLHRVSGWSQIGREMSAPPQQATKGPVDDDVAAERAAVADICRQQRFGDAGNALVAQELHKVFGTVHAVRGLSFTLKPAECFGLLGVNGAGKTTTFRMLAGLLQMTYGEAYMKESVLSRDTRKWQSRLGYCPQVAALLGKLSAYETLYLFGRLRGVPEDKLAAVVENMINAVDLRDHAARMCNYYSGGDTRKLSMAVAMIGFPEVVLLDEPYDGVDVMGRERIRRSLGKIKSTVQSTVVLTSHSMDECELACDRLCIMVEGEMVCLGTLQHIKDKFGRGYKLIFVRSDKVTVGPQALTESIVNAFPGITLVDVQWKCIECRTQDKLPWSQLFQKIDALDEHYGFEYVFVSDNTLDQIFIAFARKAQESKAGGDGSARRKR</sequence>
<reference evidence="1" key="1">
    <citation type="submission" date="2020-05" db="EMBL/GenBank/DDBJ databases">
        <title>Large-scale comparative analyses of tick genomes elucidate their genetic diversity and vector capacities.</title>
        <authorList>
            <person name="Jia N."/>
            <person name="Wang J."/>
            <person name="Shi W."/>
            <person name="Du L."/>
            <person name="Sun Y."/>
            <person name="Zhan W."/>
            <person name="Jiang J."/>
            <person name="Wang Q."/>
            <person name="Zhang B."/>
            <person name="Ji P."/>
            <person name="Sakyi L.B."/>
            <person name="Cui X."/>
            <person name="Yuan T."/>
            <person name="Jiang B."/>
            <person name="Yang W."/>
            <person name="Lam T.T.-Y."/>
            <person name="Chang Q."/>
            <person name="Ding S."/>
            <person name="Wang X."/>
            <person name="Zhu J."/>
            <person name="Ruan X."/>
            <person name="Zhao L."/>
            <person name="Wei J."/>
            <person name="Que T."/>
            <person name="Du C."/>
            <person name="Cheng J."/>
            <person name="Dai P."/>
            <person name="Han X."/>
            <person name="Huang E."/>
            <person name="Gao Y."/>
            <person name="Liu J."/>
            <person name="Shao H."/>
            <person name="Ye R."/>
            <person name="Li L."/>
            <person name="Wei W."/>
            <person name="Wang X."/>
            <person name="Wang C."/>
            <person name="Yang T."/>
            <person name="Huo Q."/>
            <person name="Li W."/>
            <person name="Guo W."/>
            <person name="Chen H."/>
            <person name="Zhou L."/>
            <person name="Ni X."/>
            <person name="Tian J."/>
            <person name="Zhou Y."/>
            <person name="Sheng Y."/>
            <person name="Liu T."/>
            <person name="Pan Y."/>
            <person name="Xia L."/>
            <person name="Li J."/>
            <person name="Zhao F."/>
            <person name="Cao W."/>
        </authorList>
    </citation>
    <scope>NUCLEOTIDE SEQUENCE</scope>
    <source>
        <strain evidence="1">Hyas-2018</strain>
    </source>
</reference>
<evidence type="ECO:0000313" key="1">
    <source>
        <dbReference type="EMBL" id="KAH6934473.1"/>
    </source>
</evidence>
<evidence type="ECO:0000313" key="2">
    <source>
        <dbReference type="Proteomes" id="UP000821845"/>
    </source>
</evidence>
<gene>
    <name evidence="1" type="ORF">HPB50_024545</name>
</gene>
<proteinExistence type="predicted"/>
<accession>A0ACB7SL33</accession>